<protein>
    <recommendedName>
        <fullName evidence="3">DUF4179 domain-containing protein</fullName>
    </recommendedName>
</protein>
<evidence type="ECO:0000313" key="1">
    <source>
        <dbReference type="EMBL" id="GFO93564.1"/>
    </source>
</evidence>
<organism evidence="1 2">
    <name type="scientific">Coprococcus eutactus</name>
    <dbReference type="NCBI Taxonomy" id="33043"/>
    <lineage>
        <taxon>Bacteria</taxon>
        <taxon>Bacillati</taxon>
        <taxon>Bacillota</taxon>
        <taxon>Clostridia</taxon>
        <taxon>Lachnospirales</taxon>
        <taxon>Lachnospiraceae</taxon>
        <taxon>Coprococcus</taxon>
    </lineage>
</organism>
<proteinExistence type="predicted"/>
<accession>A0AAI9K0Z7</accession>
<dbReference type="RefSeq" id="WP_055224068.1">
    <property type="nucleotide sequence ID" value="NZ_BLYL01000002.1"/>
</dbReference>
<sequence length="346" mass="38049">MKNGKDRNVYDVMNDVNVDIETMDMSDEEKDACVKRLRHKVKARETGRNHGWKTAAAAVAAVLILSGGGLTYAAENGSLAWFFDSLSRETGSVIPSKYVDESYINNEYKGSVKVITESDAKVSFDLKKVAVDGDQVNIAMVITYDDFDTEKYESFDAQMQIIEGGANIVSEYAGSTAPGDGISLTNKQTMSDIVYKLKKKNAYKVGDVITMRCNSITLFNKNKSSDGAVTYVADEVDGPWTLQFKVQDDMQGHSVDVSGIDGIEKCTINTKGITIDIAENAAVDDDSLENIILEMTDNKELKDVVYGIGKTGDGDSIQRMELNFTKPIDVSQVKNVWIDGRKCKVK</sequence>
<evidence type="ECO:0000313" key="2">
    <source>
        <dbReference type="Proteomes" id="UP000660047"/>
    </source>
</evidence>
<dbReference type="Proteomes" id="UP000660047">
    <property type="component" value="Unassembled WGS sequence"/>
</dbReference>
<dbReference type="EMBL" id="BLYL01000002">
    <property type="protein sequence ID" value="GFO93564.1"/>
    <property type="molecule type" value="Genomic_DNA"/>
</dbReference>
<reference evidence="1" key="1">
    <citation type="submission" date="2020-06" db="EMBL/GenBank/DDBJ databases">
        <title>Characterization of fructooligosaccharide metabolism and fructooligosaccharide-degrading enzymes in human commensal butyrate producers.</title>
        <authorList>
            <person name="Tanno H."/>
            <person name="Fujii T."/>
            <person name="Hirano K."/>
            <person name="Maeno S."/>
            <person name="Tonozuka T."/>
            <person name="Sakamoto M."/>
            <person name="Ohkuma M."/>
            <person name="Tochio T."/>
            <person name="Endo A."/>
        </authorList>
    </citation>
    <scope>NUCLEOTIDE SEQUENCE</scope>
    <source>
        <strain evidence="1">JCM 31265</strain>
    </source>
</reference>
<evidence type="ECO:0008006" key="3">
    <source>
        <dbReference type="Google" id="ProtNLM"/>
    </source>
</evidence>
<dbReference type="AlphaFoldDB" id="A0AAI9K0Z7"/>
<gene>
    <name evidence="1" type="ORF">COEU31_06100</name>
</gene>
<comment type="caution">
    <text evidence="1">The sequence shown here is derived from an EMBL/GenBank/DDBJ whole genome shotgun (WGS) entry which is preliminary data.</text>
</comment>
<name>A0AAI9K0Z7_9FIRM</name>